<keyword evidence="3" id="KW-1185">Reference proteome</keyword>
<dbReference type="AlphaFoldDB" id="A0AAE2CBV3"/>
<evidence type="ECO:0000259" key="1">
    <source>
        <dbReference type="Pfam" id="PF25334"/>
    </source>
</evidence>
<dbReference type="EMBL" id="JACGWO010000010">
    <property type="protein sequence ID" value="KAK4416402.1"/>
    <property type="molecule type" value="Genomic_DNA"/>
</dbReference>
<dbReference type="Pfam" id="PF25334">
    <property type="entry name" value="C2_GRDP"/>
    <property type="match status" value="1"/>
</dbReference>
<organism evidence="2 3">
    <name type="scientific">Sesamum alatum</name>
    <dbReference type="NCBI Taxonomy" id="300844"/>
    <lineage>
        <taxon>Eukaryota</taxon>
        <taxon>Viridiplantae</taxon>
        <taxon>Streptophyta</taxon>
        <taxon>Embryophyta</taxon>
        <taxon>Tracheophyta</taxon>
        <taxon>Spermatophyta</taxon>
        <taxon>Magnoliopsida</taxon>
        <taxon>eudicotyledons</taxon>
        <taxon>Gunneridae</taxon>
        <taxon>Pentapetalae</taxon>
        <taxon>asterids</taxon>
        <taxon>lamiids</taxon>
        <taxon>Lamiales</taxon>
        <taxon>Pedaliaceae</taxon>
        <taxon>Sesamum</taxon>
    </lineage>
</organism>
<evidence type="ECO:0000313" key="3">
    <source>
        <dbReference type="Proteomes" id="UP001293254"/>
    </source>
</evidence>
<dbReference type="Proteomes" id="UP001293254">
    <property type="component" value="Unassembled WGS sequence"/>
</dbReference>
<comment type="caution">
    <text evidence="2">The sequence shown here is derived from an EMBL/GenBank/DDBJ whole genome shotgun (WGS) entry which is preliminary data.</text>
</comment>
<feature type="domain" description="GRDP C2" evidence="1">
    <location>
        <begin position="66"/>
        <end position="123"/>
    </location>
</feature>
<gene>
    <name evidence="2" type="ORF">Salat_2465700</name>
</gene>
<reference evidence="2" key="1">
    <citation type="submission" date="2020-06" db="EMBL/GenBank/DDBJ databases">
        <authorList>
            <person name="Li T."/>
            <person name="Hu X."/>
            <person name="Zhang T."/>
            <person name="Song X."/>
            <person name="Zhang H."/>
            <person name="Dai N."/>
            <person name="Sheng W."/>
            <person name="Hou X."/>
            <person name="Wei L."/>
        </authorList>
    </citation>
    <scope>NUCLEOTIDE SEQUENCE</scope>
    <source>
        <strain evidence="2">3651</strain>
        <tissue evidence="2">Leaf</tissue>
    </source>
</reference>
<sequence>MYRGIGAPSPVRLAPYRRIVTKEVPTSDRKPENTTSYGKVLGVSTCRPVWEAAYLFLNWVLLAFQFTIPKSFQDYCTTSISLEDFMSPDSDLIVEKMAGLGAKFLTSWHPKTIGLRVAISVTIPTAHPAPYALHRIHSRPFFEKFLPPCPTTNEVQFAKSWTSVTDEAGKLPAQPYR</sequence>
<proteinExistence type="predicted"/>
<evidence type="ECO:0000313" key="2">
    <source>
        <dbReference type="EMBL" id="KAK4416402.1"/>
    </source>
</evidence>
<accession>A0AAE2CBV3</accession>
<reference evidence="2" key="2">
    <citation type="journal article" date="2024" name="Plant">
        <title>Genomic evolution and insights into agronomic trait innovations of Sesamum species.</title>
        <authorList>
            <person name="Miao H."/>
            <person name="Wang L."/>
            <person name="Qu L."/>
            <person name="Liu H."/>
            <person name="Sun Y."/>
            <person name="Le M."/>
            <person name="Wang Q."/>
            <person name="Wei S."/>
            <person name="Zheng Y."/>
            <person name="Lin W."/>
            <person name="Duan Y."/>
            <person name="Cao H."/>
            <person name="Xiong S."/>
            <person name="Wang X."/>
            <person name="Wei L."/>
            <person name="Li C."/>
            <person name="Ma Q."/>
            <person name="Ju M."/>
            <person name="Zhao R."/>
            <person name="Li G."/>
            <person name="Mu C."/>
            <person name="Tian Q."/>
            <person name="Mei H."/>
            <person name="Zhang T."/>
            <person name="Gao T."/>
            <person name="Zhang H."/>
        </authorList>
    </citation>
    <scope>NUCLEOTIDE SEQUENCE</scope>
    <source>
        <strain evidence="2">3651</strain>
    </source>
</reference>
<dbReference type="InterPro" id="IPR057458">
    <property type="entry name" value="GRDP_C2"/>
</dbReference>
<protein>
    <recommendedName>
        <fullName evidence="1">GRDP C2 domain-containing protein</fullName>
    </recommendedName>
</protein>
<name>A0AAE2CBV3_9LAMI</name>